<gene>
    <name evidence="1" type="ORF">H8K43_17770</name>
</gene>
<sequence>MDARFLGEIPTAGSKFSGAVDANLGKTPAMHQTRDLGMAMDLGIGPDVYINSKHMANNDSIAGLEAQISSVAAAFASGWDNDKALALSQMLGLVEDGAQLGLENNQRAAIRDYLSMYAVTKKSNGSLDEVASHISNQNKSIISDALFGGIVDSYVNNGTDGKNTYPYMRAVLRALGITSVTHPFHDNHIHMYLKPPTRQDIVSESGNRQQLQVAGDANLNERASPQMANTSPGKYAMVLSRCGYISTDWTYGDGGGVTSPDFTLNHYFSQTSKQKTFKIDDVGKVVILQQPTYGVMKASHLTESGHWFKYYVTNPSYSGMDKAIFDVEYAGKHVKVIEKFHVAPDHDTNDETTQREYDRLCSPKIIRVSSKDGVDVPQQLAVGETSYQTDWMDLLANFGAASDGKTELLSALLHEYGDALGIGLSGDDGDFMAASLQPGERRLPGSEELSLMAMYRLRRADYGWVLNIDQTQLAPGVELTASHVGSGGFC</sequence>
<reference evidence="1 2" key="1">
    <citation type="submission" date="2020-08" db="EMBL/GenBank/DDBJ databases">
        <title>Novel species isolated from subtropical streams in China.</title>
        <authorList>
            <person name="Lu H."/>
        </authorList>
    </citation>
    <scope>NUCLEOTIDE SEQUENCE [LARGE SCALE GENOMIC DNA]</scope>
    <source>
        <strain evidence="1 2">CY22W</strain>
    </source>
</reference>
<comment type="caution">
    <text evidence="1">The sequence shown here is derived from an EMBL/GenBank/DDBJ whole genome shotgun (WGS) entry which is preliminary data.</text>
</comment>
<evidence type="ECO:0000313" key="1">
    <source>
        <dbReference type="EMBL" id="MBC3933532.1"/>
    </source>
</evidence>
<protein>
    <submittedName>
        <fullName evidence="1">Uncharacterized protein</fullName>
    </submittedName>
</protein>
<dbReference type="RefSeq" id="WP_186905099.1">
    <property type="nucleotide sequence ID" value="NZ_JACOGD010000012.1"/>
</dbReference>
<dbReference type="EMBL" id="JACOGD010000012">
    <property type="protein sequence ID" value="MBC3933532.1"/>
    <property type="molecule type" value="Genomic_DNA"/>
</dbReference>
<keyword evidence="2" id="KW-1185">Reference proteome</keyword>
<evidence type="ECO:0000313" key="2">
    <source>
        <dbReference type="Proteomes" id="UP000654304"/>
    </source>
</evidence>
<accession>A0ABR7A9J4</accession>
<name>A0ABR7A9J4_9BURK</name>
<dbReference type="Proteomes" id="UP000654304">
    <property type="component" value="Unassembled WGS sequence"/>
</dbReference>
<organism evidence="1 2">
    <name type="scientific">Undibacterium curvum</name>
    <dbReference type="NCBI Taxonomy" id="2762294"/>
    <lineage>
        <taxon>Bacteria</taxon>
        <taxon>Pseudomonadati</taxon>
        <taxon>Pseudomonadota</taxon>
        <taxon>Betaproteobacteria</taxon>
        <taxon>Burkholderiales</taxon>
        <taxon>Oxalobacteraceae</taxon>
        <taxon>Undibacterium</taxon>
    </lineage>
</organism>
<proteinExistence type="predicted"/>